<feature type="compositionally biased region" description="Basic and acidic residues" evidence="4">
    <location>
        <begin position="49"/>
        <end position="67"/>
    </location>
</feature>
<dbReference type="NCBIfam" id="NF040941">
    <property type="entry name" value="GGGWT_bact"/>
    <property type="match status" value="2"/>
</dbReference>
<dbReference type="SUPFAM" id="SSF48726">
    <property type="entry name" value="Immunoglobulin"/>
    <property type="match status" value="6"/>
</dbReference>
<proteinExistence type="predicted"/>
<dbReference type="InterPro" id="IPR020837">
    <property type="entry name" value="Fibrinogen_CS"/>
</dbReference>
<dbReference type="Gene3D" id="2.60.40.10">
    <property type="entry name" value="Immunoglobulins"/>
    <property type="match status" value="6"/>
</dbReference>
<evidence type="ECO:0000256" key="1">
    <source>
        <dbReference type="ARBA" id="ARBA00004498"/>
    </source>
</evidence>
<dbReference type="InterPro" id="IPR003599">
    <property type="entry name" value="Ig_sub"/>
</dbReference>
<dbReference type="PROSITE" id="PS51406">
    <property type="entry name" value="FIBRINOGEN_C_2"/>
    <property type="match status" value="2"/>
</dbReference>
<dbReference type="InterPro" id="IPR002181">
    <property type="entry name" value="Fibrinogen_a/b/g_C_dom"/>
</dbReference>
<dbReference type="InterPro" id="IPR014716">
    <property type="entry name" value="Fibrinogen_a/b/g_C_1"/>
</dbReference>
<dbReference type="InterPro" id="IPR007110">
    <property type="entry name" value="Ig-like_dom"/>
</dbReference>
<evidence type="ECO:0000313" key="9">
    <source>
        <dbReference type="Proteomes" id="UP001159427"/>
    </source>
</evidence>
<evidence type="ECO:0000256" key="3">
    <source>
        <dbReference type="ARBA" id="ARBA00023157"/>
    </source>
</evidence>
<gene>
    <name evidence="8" type="ORF">PEVE_00007419</name>
</gene>
<reference evidence="8 9" key="1">
    <citation type="submission" date="2022-05" db="EMBL/GenBank/DDBJ databases">
        <authorList>
            <consortium name="Genoscope - CEA"/>
            <person name="William W."/>
        </authorList>
    </citation>
    <scope>NUCLEOTIDE SEQUENCE [LARGE SCALE GENOMIC DNA]</scope>
</reference>
<keyword evidence="5" id="KW-0472">Membrane</keyword>
<keyword evidence="9" id="KW-1185">Reference proteome</keyword>
<feature type="compositionally biased region" description="Low complexity" evidence="4">
    <location>
        <begin position="913"/>
        <end position="922"/>
    </location>
</feature>
<keyword evidence="2" id="KW-0272">Extracellular matrix</keyword>
<dbReference type="PANTHER" id="PTHR19143:SF459">
    <property type="entry name" value="FIBRINOGEN C-TERMINAL DOMAIN-CONTAINING PROTEIN"/>
    <property type="match status" value="1"/>
</dbReference>
<evidence type="ECO:0000256" key="2">
    <source>
        <dbReference type="ARBA" id="ARBA00022530"/>
    </source>
</evidence>
<feature type="domain" description="Ig-like" evidence="6">
    <location>
        <begin position="443"/>
        <end position="525"/>
    </location>
</feature>
<dbReference type="SMART" id="SM00406">
    <property type="entry name" value="IGv"/>
    <property type="match status" value="4"/>
</dbReference>
<dbReference type="EMBL" id="CALNXI010001497">
    <property type="protein sequence ID" value="CAH3170727.1"/>
    <property type="molecule type" value="Genomic_DNA"/>
</dbReference>
<feature type="domain" description="Ig-like" evidence="6">
    <location>
        <begin position="915"/>
        <end position="1000"/>
    </location>
</feature>
<dbReference type="PANTHER" id="PTHR19143">
    <property type="entry name" value="FIBRINOGEN/TENASCIN/ANGIOPOEITIN"/>
    <property type="match status" value="1"/>
</dbReference>
<feature type="region of interest" description="Disordered" evidence="4">
    <location>
        <begin position="829"/>
        <end position="924"/>
    </location>
</feature>
<dbReference type="SUPFAM" id="SSF56496">
    <property type="entry name" value="Fibrinogen C-terminal domain-like"/>
    <property type="match status" value="2"/>
</dbReference>
<feature type="domain" description="Ig-like" evidence="6">
    <location>
        <begin position="1092"/>
        <end position="1174"/>
    </location>
</feature>
<dbReference type="InterPro" id="IPR036179">
    <property type="entry name" value="Ig-like_dom_sf"/>
</dbReference>
<feature type="region of interest" description="Disordered" evidence="4">
    <location>
        <begin position="178"/>
        <end position="224"/>
    </location>
</feature>
<feature type="transmembrane region" description="Helical" evidence="5">
    <location>
        <begin position="12"/>
        <end position="31"/>
    </location>
</feature>
<dbReference type="PROSITE" id="PS50835">
    <property type="entry name" value="IG_LIKE"/>
    <property type="match status" value="6"/>
</dbReference>
<dbReference type="PROSITE" id="PS00514">
    <property type="entry name" value="FIBRINOGEN_C_1"/>
    <property type="match status" value="2"/>
</dbReference>
<keyword evidence="5" id="KW-0812">Transmembrane</keyword>
<keyword evidence="3" id="KW-1015">Disulfide bond</keyword>
<evidence type="ECO:0000259" key="6">
    <source>
        <dbReference type="PROSITE" id="PS50835"/>
    </source>
</evidence>
<keyword evidence="5" id="KW-1133">Transmembrane helix</keyword>
<organism evidence="8 9">
    <name type="scientific">Porites evermanni</name>
    <dbReference type="NCBI Taxonomy" id="104178"/>
    <lineage>
        <taxon>Eukaryota</taxon>
        <taxon>Metazoa</taxon>
        <taxon>Cnidaria</taxon>
        <taxon>Anthozoa</taxon>
        <taxon>Hexacorallia</taxon>
        <taxon>Scleractinia</taxon>
        <taxon>Fungiina</taxon>
        <taxon>Poritidae</taxon>
        <taxon>Porites</taxon>
    </lineage>
</organism>
<dbReference type="InterPro" id="IPR003598">
    <property type="entry name" value="Ig_sub2"/>
</dbReference>
<feature type="domain" description="Ig-like" evidence="6">
    <location>
        <begin position="367"/>
        <end position="441"/>
    </location>
</feature>
<comment type="caution">
    <text evidence="8">The sequence shown here is derived from an EMBL/GenBank/DDBJ whole genome shotgun (WGS) entry which is preliminary data.</text>
</comment>
<evidence type="ECO:0000256" key="5">
    <source>
        <dbReference type="SAM" id="Phobius"/>
    </source>
</evidence>
<dbReference type="Pfam" id="PF13927">
    <property type="entry name" value="Ig_3"/>
    <property type="match status" value="6"/>
</dbReference>
<dbReference type="InterPro" id="IPR013106">
    <property type="entry name" value="Ig_V-set"/>
</dbReference>
<feature type="region of interest" description="Disordered" evidence="4">
    <location>
        <begin position="138"/>
        <end position="157"/>
    </location>
</feature>
<feature type="domain" description="Ig-like" evidence="6">
    <location>
        <begin position="1003"/>
        <end position="1088"/>
    </location>
</feature>
<dbReference type="SMART" id="SM00186">
    <property type="entry name" value="FBG"/>
    <property type="match status" value="2"/>
</dbReference>
<feature type="domain" description="Fibrinogen C-terminal" evidence="7">
    <location>
        <begin position="526"/>
        <end position="746"/>
    </location>
</feature>
<evidence type="ECO:0000256" key="4">
    <source>
        <dbReference type="SAM" id="MobiDB-lite"/>
    </source>
</evidence>
<evidence type="ECO:0008006" key="10">
    <source>
        <dbReference type="Google" id="ProtNLM"/>
    </source>
</evidence>
<dbReference type="Proteomes" id="UP001159427">
    <property type="component" value="Unassembled WGS sequence"/>
</dbReference>
<protein>
    <recommendedName>
        <fullName evidence="10">Fibrinogen C-terminal domain-containing protein</fullName>
    </recommendedName>
</protein>
<dbReference type="Pfam" id="PF01391">
    <property type="entry name" value="Collagen"/>
    <property type="match status" value="2"/>
</dbReference>
<comment type="subcellular location">
    <subcellularLocation>
        <location evidence="1">Secreted</location>
        <location evidence="1">Extracellular space</location>
        <location evidence="1">Extracellular matrix</location>
    </subcellularLocation>
</comment>
<evidence type="ECO:0000313" key="8">
    <source>
        <dbReference type="EMBL" id="CAH3170727.1"/>
    </source>
</evidence>
<keyword evidence="2" id="KW-0964">Secreted</keyword>
<dbReference type="InterPro" id="IPR036056">
    <property type="entry name" value="Fibrinogen-like_C"/>
</dbReference>
<dbReference type="SMART" id="SM00409">
    <property type="entry name" value="IG"/>
    <property type="match status" value="6"/>
</dbReference>
<name>A0ABN8QW22_9CNID</name>
<accession>A0ABN8QW22</accession>
<dbReference type="Pfam" id="PF00147">
    <property type="entry name" value="Fibrinogen_C"/>
    <property type="match status" value="2"/>
</dbReference>
<feature type="domain" description="Ig-like" evidence="6">
    <location>
        <begin position="266"/>
        <end position="357"/>
    </location>
</feature>
<dbReference type="CDD" id="cd00087">
    <property type="entry name" value="FReD"/>
    <property type="match status" value="2"/>
</dbReference>
<dbReference type="InterPro" id="IPR050373">
    <property type="entry name" value="Fibrinogen_C-term_domain"/>
</dbReference>
<dbReference type="InterPro" id="IPR008160">
    <property type="entry name" value="Collagen"/>
</dbReference>
<dbReference type="SMART" id="SM00408">
    <property type="entry name" value="IGc2"/>
    <property type="match status" value="6"/>
</dbReference>
<feature type="region of interest" description="Disordered" evidence="4">
    <location>
        <begin position="237"/>
        <end position="267"/>
    </location>
</feature>
<sequence>MMVTQKQSLPSFSSFLSVLSILFYCAGFLRVELELNEQKKRINALENNAKTEPRPSNERSVVEITKTRSSESLRNTLSSFHPKFLRKMFFTQSKLPKTDMKGTRPSVCITEVSAYRGRNSIEIVSIFKFRANITAHKRELSRQADSTNSNSTNSVDQTVRKIKKLLSEGKLQLCHSKGVTCSFPGPPGPPGPRGEKGDRGRRGQRGKPGNKGDQGIMGLPGKSGKQGIRGLVGLPGEAGIKGQKGDTGPTGMPGPKGEPGESFSAPSVALSPSRVTVNESGSATFQCSATGNPQPAVLWSKLPNKLQMRQSAVTGGILSLQNVKGSDAGVYKCSAANVLGQAHALGHLVVNVRPSISLNPGPFYVVEGSNATLPVCHVTGYPAPLVKWSKSFGQLPPGRVQSNKTVMKLFGVRKVDSDNYICTATNLLGTVVKRTVLVVVSLPKFAIKPPEKVTALIGETFTLNCSATGDPQPVVNWKKQGAQLPVGRSQEINGVLVIRNTKKEDAGSYICAARSAGFFTVETVTAVVLLLPKDCSDLFKSGRTQSGVYSVNPDGRGSFNVYCDMRTDGGGWTVFQRRQDGSVDFYRGWNDYKSGFGQLTAEFWLGNDKIHRLTAARPSSLRVELEDWNGGIAYSKYGKFNIGDEQAKYRLEVGSYSGTSGNSLAYHNTMNFSTKDRDNDKWRSNCAVSCSGAWWYNACYYSSLNGKYLREKRDQRGVTWDHFRAPKNNGSLRSLLILSEMVTQKQSLPSFASVLSLLSIVFYCAGFLRVELELNEQKKRINALENNGQTEPRPSFKPSLVDLPKTSSLGKFLDLKSCKLQLCHSKGVTCSLAGPPGPPGPRGEKGARGRRGQRGKPGNKGDQGIMGSPGKRGKQGIMGPVGLAGQAGSKGQKGDMGPAGIPGSKGEPGESISAPSVAVAPARSTVNESGSAKFQCSATGNPRPSIIWSKLNSQTKISQSAVTGGTLLLKNLKGGDAGVYKCSAVNILGQAHAVGHLVVNVLPSISFNPGPFYVVEGSNATLPVCHVTGYPTPLVTWSKSFGQLPQGRVHSNNSVMKLFGVRKVDSDNYLCTATNLLGTVVKRTVLVVISLPQFTVKPPLKVTVLIGETLTLNCSATGDPEPAMNWKKQEAQLPVGRSQQINGGLVIRNIRKEDAGNYICAATIAGVFDVETITTIDHFIFIPQDCSDLLKSGYTQNGVYSISPDGRGSFDVYCDMRTDGGGWTVFQRRQDGSVDFYRGWNDYKSGFGQLTAEFWLGNDRIHRLTAARPSTLRVELEDWNGVRVYAKYGKFKVGDEQAKYRLEVGSYSGTAGDSLAYQNNMAFSTKDRDNDRWGSNCAVQYTGAWWYDSCHYSNLNGKYLGRKSDDRGTRWRGFRSSLSLKFTEMKLRPSS</sequence>
<dbReference type="InterPro" id="IPR013783">
    <property type="entry name" value="Ig-like_fold"/>
</dbReference>
<dbReference type="Gene3D" id="3.90.215.10">
    <property type="entry name" value="Gamma Fibrinogen, chain A, domain 1"/>
    <property type="match status" value="2"/>
</dbReference>
<feature type="region of interest" description="Disordered" evidence="4">
    <location>
        <begin position="46"/>
        <end position="67"/>
    </location>
</feature>
<evidence type="ECO:0000259" key="7">
    <source>
        <dbReference type="PROSITE" id="PS51406"/>
    </source>
</evidence>
<feature type="domain" description="Fibrinogen C-terminal" evidence="7">
    <location>
        <begin position="1177"/>
        <end position="1391"/>
    </location>
</feature>